<comment type="caution">
    <text evidence="16">The sequence shown here is derived from an EMBL/GenBank/DDBJ whole genome shotgun (WGS) entry which is preliminary data.</text>
</comment>
<keyword evidence="6" id="KW-0285">Flavoprotein</keyword>
<dbReference type="GO" id="GO:0005829">
    <property type="term" value="C:cytosol"/>
    <property type="evidence" value="ECO:0007669"/>
    <property type="project" value="TreeGrafter"/>
</dbReference>
<comment type="cofactor">
    <cofactor evidence="2">
        <name>FAD</name>
        <dbReference type="ChEBI" id="CHEBI:57692"/>
    </cofactor>
</comment>
<keyword evidence="8" id="KW-0274">FAD</keyword>
<evidence type="ECO:0000256" key="14">
    <source>
        <dbReference type="SAM" id="Phobius"/>
    </source>
</evidence>
<gene>
    <name evidence="16" type="ORF">MGL_3047</name>
</gene>
<dbReference type="FunFam" id="1.20.990.10:FF:000010">
    <property type="entry name" value="Sulfite reductase [NADPH] flavoprotein component"/>
    <property type="match status" value="1"/>
</dbReference>
<keyword evidence="14" id="KW-1133">Transmembrane helix</keyword>
<dbReference type="PANTHER" id="PTHR19384:SF109">
    <property type="entry name" value="SULFITE REDUCTASE [NADPH] FLAVOPROTEIN COMPONENT"/>
    <property type="match status" value="1"/>
</dbReference>
<comment type="cofactor">
    <cofactor evidence="1">
        <name>FMN</name>
        <dbReference type="ChEBI" id="CHEBI:58210"/>
    </cofactor>
</comment>
<evidence type="ECO:0000256" key="9">
    <source>
        <dbReference type="ARBA" id="ARBA00022857"/>
    </source>
</evidence>
<dbReference type="Gene3D" id="3.40.50.80">
    <property type="entry name" value="Nucleotide-binding domain of ferredoxin-NADP reductase (FNR) module"/>
    <property type="match status" value="1"/>
</dbReference>
<keyword evidence="11" id="KW-0560">Oxidoreductase</keyword>
<dbReference type="InterPro" id="IPR003097">
    <property type="entry name" value="CysJ-like_FAD-binding"/>
</dbReference>
<dbReference type="PRINTS" id="PR00371">
    <property type="entry name" value="FPNCR"/>
</dbReference>
<sequence length="1170" mass="126301">MSSTRTSALNGAALFAGGAVVGTALYTLARSLVTASGRGGDRSSEAGTTPALQHNVDDRQKALEATTLRAPAESVDKEGLFVAPTSNLDATYDNVGVMGVPNEPRASQPLVQPQDTHIQLGLNAAGQRNVHELPDLSKSMLTLSLLVIEMLALEHSGTIFTYESSATGFGAFCESRSNDTNVAVHPMQTRAGAGQAVAGFLAGEGSAATPAGGRSTVTVLTNAAGFLAMGPSLATIDAANADLVVHVSGVNQAIHEDLAVTNDYASTLATASMLGHAGFEVLLSASRQEAIDMAHYAYTRRDKRALVHIFDGAYSACEMGLLSPPSSQVPTPFAYTGPAAPETVLCMPNGAMSLRARTLLLSLPSALRSKLGIVSVRVLCPWDDVALREAVPTSVQTIRVVEEAFSSTDGAIYSNTLESVLSGAFAEQVPNVQSLVRAPGQHIGLAAWYEILQAAASQPSTPLTFTTILERANQSATNVKDLTPLSGSHLITFFGSDHGVTLEAASLLTRALYENGKHVRMLSRFDNFAAGGAVRTDIVVSDRQGLDIPMDLLARDGASHVVIVSEPSTLLSGYKLFDALRDNGTVLLNASNWTPDDVSASLCDADKALLAKRHANVFVVDALNSAQCLLDSTATASSNGSGKTKDGRPLAAADLAASAVLTSVIVAEPTLASNLKKAVFLRDQSMHSVLADRTASVPTDTWNAASISSDDESDEATGIRQAHLSYNGLYAITKHSGNESQVTRASWALAAWQLMFREAYDLDDKALRPDLPEKTYNITVAVNKRLTPLDYDRYLFHMELDTTGTDLRYEVGEALGVHGWNDEKEVEDFVRWCGLSPDELVYAPSVTRPGSWESRTVFQTLQQNLDIFGKPPKSFYEALGKIVRSKDEARWLRFISSNEGNSTFKKLSESETVTYVDVLHMFPTADLNIDWLVKNIEPIKPRHYSIASAQVAVGNSVHLLIVTVDWKTPHGSPRFGQCTRYLAGLKPGTKVTVSLKPSVMKLPPLDSQPIIMAGLGTGAAPFRAFLQARAYKKSLGHEVGPMYYYFGSRHRAMEYLYGEELEAYVQDGLLTHLGLAFSRDQKQKVYIQHKIIEDGKQLAKHLVPDIDSTDNKVVRDEDKGIFTLCGPVWPVPDIQEALVTAFTEYGWSREQAEEKIADLKEEERYVLEVY</sequence>
<dbReference type="VEuPathDB" id="FungiDB:MGL_3047"/>
<dbReference type="InterPro" id="IPR039261">
    <property type="entry name" value="FNR_nucleotide-bd"/>
</dbReference>
<dbReference type="InterPro" id="IPR023173">
    <property type="entry name" value="NADPH_Cyt_P450_Rdtase_alpha"/>
</dbReference>
<dbReference type="InterPro" id="IPR019752">
    <property type="entry name" value="Pyrv/ketoisovalerate_OxRed_cat"/>
</dbReference>
<dbReference type="EC" id="1.8.1.2" evidence="4"/>
<dbReference type="OrthoDB" id="1856718at2759"/>
<proteinExistence type="predicted"/>
<evidence type="ECO:0000256" key="11">
    <source>
        <dbReference type="ARBA" id="ARBA00023002"/>
    </source>
</evidence>
<organism evidence="16 17">
    <name type="scientific">Malassezia globosa (strain ATCC MYA-4612 / CBS 7966)</name>
    <name type="common">Dandruff-associated fungus</name>
    <dbReference type="NCBI Taxonomy" id="425265"/>
    <lineage>
        <taxon>Eukaryota</taxon>
        <taxon>Fungi</taxon>
        <taxon>Dikarya</taxon>
        <taxon>Basidiomycota</taxon>
        <taxon>Ustilaginomycotina</taxon>
        <taxon>Malasseziomycetes</taxon>
        <taxon>Malasseziales</taxon>
        <taxon>Malasseziaceae</taxon>
        <taxon>Malassezia</taxon>
    </lineage>
</organism>
<feature type="domain" description="FAD-binding FR-type" evidence="15">
    <location>
        <begin position="773"/>
        <end position="1004"/>
    </location>
</feature>
<evidence type="ECO:0000256" key="1">
    <source>
        <dbReference type="ARBA" id="ARBA00001917"/>
    </source>
</evidence>
<evidence type="ECO:0000256" key="3">
    <source>
        <dbReference type="ARBA" id="ARBA00004774"/>
    </source>
</evidence>
<dbReference type="InterPro" id="IPR002869">
    <property type="entry name" value="Pyrv_flavodox_OxRed_cen"/>
</dbReference>
<dbReference type="GO" id="GO:0010181">
    <property type="term" value="F:FMN binding"/>
    <property type="evidence" value="ECO:0007669"/>
    <property type="project" value="TreeGrafter"/>
</dbReference>
<dbReference type="GO" id="GO:0050660">
    <property type="term" value="F:flavin adenine dinucleotide binding"/>
    <property type="evidence" value="ECO:0007669"/>
    <property type="project" value="TreeGrafter"/>
</dbReference>
<keyword evidence="5" id="KW-0813">Transport</keyword>
<evidence type="ECO:0000256" key="7">
    <source>
        <dbReference type="ARBA" id="ARBA00022643"/>
    </source>
</evidence>
<evidence type="ECO:0000313" key="17">
    <source>
        <dbReference type="Proteomes" id="UP000008837"/>
    </source>
</evidence>
<comment type="catalytic activity">
    <reaction evidence="12">
        <text>hydrogen sulfide + 3 NADP(+) + 3 H2O = sulfite + 3 NADPH + 4 H(+)</text>
        <dbReference type="Rhea" id="RHEA:13801"/>
        <dbReference type="ChEBI" id="CHEBI:15377"/>
        <dbReference type="ChEBI" id="CHEBI:15378"/>
        <dbReference type="ChEBI" id="CHEBI:17359"/>
        <dbReference type="ChEBI" id="CHEBI:29919"/>
        <dbReference type="ChEBI" id="CHEBI:57783"/>
        <dbReference type="ChEBI" id="CHEBI:58349"/>
        <dbReference type="EC" id="1.8.1.2"/>
    </reaction>
</comment>
<dbReference type="InParanoid" id="A8Q6T0"/>
<dbReference type="EMBL" id="AAYY01000010">
    <property type="protein sequence ID" value="EDP42847.1"/>
    <property type="molecule type" value="Genomic_DNA"/>
</dbReference>
<dbReference type="Pfam" id="PF00175">
    <property type="entry name" value="NAD_binding_1"/>
    <property type="match status" value="1"/>
</dbReference>
<dbReference type="SUPFAM" id="SSF63380">
    <property type="entry name" value="Riboflavin synthase domain-like"/>
    <property type="match status" value="1"/>
</dbReference>
<dbReference type="PANTHER" id="PTHR19384">
    <property type="entry name" value="NITRIC OXIDE SYNTHASE-RELATED"/>
    <property type="match status" value="1"/>
</dbReference>
<dbReference type="InterPro" id="IPR001709">
    <property type="entry name" value="Flavoprot_Pyr_Nucl_cyt_Rdtase"/>
</dbReference>
<accession>A8Q6T0</accession>
<evidence type="ECO:0000256" key="2">
    <source>
        <dbReference type="ARBA" id="ARBA00001974"/>
    </source>
</evidence>
<evidence type="ECO:0000256" key="4">
    <source>
        <dbReference type="ARBA" id="ARBA00012604"/>
    </source>
</evidence>
<dbReference type="Pfam" id="PF00667">
    <property type="entry name" value="FAD_binding_1"/>
    <property type="match status" value="1"/>
</dbReference>
<dbReference type="FunCoup" id="A8Q6T0">
    <property type="interactions" value="194"/>
</dbReference>
<feature type="transmembrane region" description="Helical" evidence="14">
    <location>
        <begin position="12"/>
        <end position="29"/>
    </location>
</feature>
<dbReference type="GeneID" id="5854368"/>
<dbReference type="KEGG" id="mgl:MGL_3047"/>
<keyword evidence="9" id="KW-0521">NADP</keyword>
<dbReference type="SUPFAM" id="SSF53323">
    <property type="entry name" value="Pyruvate-ferredoxin oxidoreductase, PFOR, domain III"/>
    <property type="match status" value="1"/>
</dbReference>
<dbReference type="InterPro" id="IPR017927">
    <property type="entry name" value="FAD-bd_FR_type"/>
</dbReference>
<dbReference type="SUPFAM" id="SSF52343">
    <property type="entry name" value="Ferredoxin reductase-like, C-terminal NADP-linked domain"/>
    <property type="match status" value="1"/>
</dbReference>
<protein>
    <recommendedName>
        <fullName evidence="4">assimilatory sulfite reductase (NADPH)</fullName>
        <ecNumber evidence="4">1.8.1.2</ecNumber>
    </recommendedName>
</protein>
<evidence type="ECO:0000313" key="16">
    <source>
        <dbReference type="EMBL" id="EDP42847.1"/>
    </source>
</evidence>
<dbReference type="STRING" id="425265.A8Q6T0"/>
<evidence type="ECO:0000256" key="8">
    <source>
        <dbReference type="ARBA" id="ARBA00022827"/>
    </source>
</evidence>
<keyword evidence="14" id="KW-0812">Transmembrane</keyword>
<dbReference type="OMA" id="VFHMELS"/>
<dbReference type="RefSeq" id="XP_001730061.1">
    <property type="nucleotide sequence ID" value="XM_001730009.1"/>
</dbReference>
<keyword evidence="7" id="KW-0288">FMN</keyword>
<dbReference type="Gene3D" id="2.40.30.10">
    <property type="entry name" value="Translation factors"/>
    <property type="match status" value="1"/>
</dbReference>
<dbReference type="InterPro" id="IPR017938">
    <property type="entry name" value="Riboflavin_synthase-like_b-brl"/>
</dbReference>
<dbReference type="AlphaFoldDB" id="A8Q6T0"/>
<dbReference type="GO" id="GO:0004783">
    <property type="term" value="F:sulfite reductase (NADPH) activity"/>
    <property type="evidence" value="ECO:0007669"/>
    <property type="project" value="UniProtKB-EC"/>
</dbReference>
<dbReference type="Pfam" id="PF01558">
    <property type="entry name" value="POR"/>
    <property type="match status" value="1"/>
</dbReference>
<evidence type="ECO:0000256" key="6">
    <source>
        <dbReference type="ARBA" id="ARBA00022630"/>
    </source>
</evidence>
<reference evidence="16 17" key="1">
    <citation type="journal article" date="2007" name="Proc. Natl. Acad. Sci. U.S.A.">
        <title>Dandruff-associated Malassezia genomes reveal convergent and divergent virulence traits shared with plant and human fungal pathogens.</title>
        <authorList>
            <person name="Xu J."/>
            <person name="Saunders C.W."/>
            <person name="Hu P."/>
            <person name="Grant R.A."/>
            <person name="Boekhout T."/>
            <person name="Kuramae E.E."/>
            <person name="Kronstad J.W."/>
            <person name="Deangelis Y.M."/>
            <person name="Reeder N.L."/>
            <person name="Johnstone K.R."/>
            <person name="Leland M."/>
            <person name="Fieno A.M."/>
            <person name="Begley W.M."/>
            <person name="Sun Y."/>
            <person name="Lacey M.P."/>
            <person name="Chaudhary T."/>
            <person name="Keough T."/>
            <person name="Chu L."/>
            <person name="Sears R."/>
            <person name="Yuan B."/>
            <person name="Dawson T.L.Jr."/>
        </authorList>
    </citation>
    <scope>NUCLEOTIDE SEQUENCE [LARGE SCALE GENOMIC DNA]</scope>
    <source>
        <strain evidence="17">ATCC MYA-4612 / CBS 7966</strain>
    </source>
</reference>
<dbReference type="Gene3D" id="1.20.990.10">
    <property type="entry name" value="NADPH-cytochrome p450 Reductase, Chain A, domain 3"/>
    <property type="match status" value="1"/>
</dbReference>
<keyword evidence="14" id="KW-0472">Membrane</keyword>
<keyword evidence="10" id="KW-0249">Electron transport</keyword>
<evidence type="ECO:0000259" key="15">
    <source>
        <dbReference type="PROSITE" id="PS51384"/>
    </source>
</evidence>
<evidence type="ECO:0000256" key="5">
    <source>
        <dbReference type="ARBA" id="ARBA00022448"/>
    </source>
</evidence>
<evidence type="ECO:0000256" key="12">
    <source>
        <dbReference type="ARBA" id="ARBA00052219"/>
    </source>
</evidence>
<dbReference type="Gene3D" id="3.40.50.970">
    <property type="match status" value="1"/>
</dbReference>
<name>A8Q6T0_MALGO</name>
<comment type="pathway">
    <text evidence="3">Sulfur metabolism; hydrogen sulfide biosynthesis; hydrogen sulfide from sulfite (NADPH route): step 1/1.</text>
</comment>
<dbReference type="CDD" id="cd06207">
    <property type="entry name" value="CyPoR_like"/>
    <property type="match status" value="1"/>
</dbReference>
<evidence type="ECO:0000256" key="13">
    <source>
        <dbReference type="ARBA" id="ARBA00059320"/>
    </source>
</evidence>
<dbReference type="Proteomes" id="UP000008837">
    <property type="component" value="Unassembled WGS sequence"/>
</dbReference>
<dbReference type="PROSITE" id="PS51384">
    <property type="entry name" value="FAD_FR"/>
    <property type="match status" value="1"/>
</dbReference>
<evidence type="ECO:0000256" key="10">
    <source>
        <dbReference type="ARBA" id="ARBA00022982"/>
    </source>
</evidence>
<keyword evidence="17" id="KW-1185">Reference proteome</keyword>
<dbReference type="Gene3D" id="3.40.920.10">
    <property type="entry name" value="Pyruvate-ferredoxin oxidoreductase, PFOR, domain III"/>
    <property type="match status" value="1"/>
</dbReference>
<dbReference type="GO" id="GO:0016903">
    <property type="term" value="F:oxidoreductase activity, acting on the aldehyde or oxo group of donors"/>
    <property type="evidence" value="ECO:0007669"/>
    <property type="project" value="InterPro"/>
</dbReference>
<comment type="function">
    <text evidence="13">This enzyme catalyzes the 6-electron reduction of sulfite to sulfide. This is one of several activities required for the biosynthesis of L-cysteine from sulfate.</text>
</comment>
<dbReference type="InterPro" id="IPR001433">
    <property type="entry name" value="OxRdtase_FAD/NAD-bd"/>
</dbReference>